<gene>
    <name evidence="9" type="ORF">LARV_02691</name>
</gene>
<evidence type="ECO:0000256" key="2">
    <source>
        <dbReference type="ARBA" id="ARBA00007362"/>
    </source>
</evidence>
<evidence type="ECO:0000256" key="6">
    <source>
        <dbReference type="ARBA" id="ARBA00023136"/>
    </source>
</evidence>
<evidence type="ECO:0000313" key="9">
    <source>
        <dbReference type="EMBL" id="GAP14912.1"/>
    </source>
</evidence>
<comment type="similarity">
    <text evidence="2">Belongs to the EamA transporter family.</text>
</comment>
<dbReference type="Proteomes" id="UP000055060">
    <property type="component" value="Unassembled WGS sequence"/>
</dbReference>
<feature type="domain" description="EamA" evidence="8">
    <location>
        <begin position="8"/>
        <end position="141"/>
    </location>
</feature>
<feature type="domain" description="EamA" evidence="8">
    <location>
        <begin position="151"/>
        <end position="282"/>
    </location>
</feature>
<dbReference type="STRING" id="360412.LARV_02691"/>
<feature type="transmembrane region" description="Helical" evidence="7">
    <location>
        <begin position="181"/>
        <end position="200"/>
    </location>
</feature>
<comment type="subcellular location">
    <subcellularLocation>
        <location evidence="1">Cell membrane</location>
        <topology evidence="1">Multi-pass membrane protein</topology>
    </subcellularLocation>
</comment>
<dbReference type="PANTHER" id="PTHR32322:SF18">
    <property type="entry name" value="S-ADENOSYLMETHIONINE_S-ADENOSYLHOMOCYSTEINE TRANSPORTER"/>
    <property type="match status" value="1"/>
</dbReference>
<dbReference type="Gene3D" id="1.10.3730.20">
    <property type="match status" value="1"/>
</dbReference>
<dbReference type="SUPFAM" id="SSF103481">
    <property type="entry name" value="Multidrug resistance efflux transporter EmrE"/>
    <property type="match status" value="2"/>
</dbReference>
<keyword evidence="3" id="KW-1003">Cell membrane</keyword>
<sequence length="317" mass="34869">MKITQRIKGIQAALASALLLGIVPVFGKQAILFGFTPLAVVALRTSIAVTLLFIITLIHRRQFFYIFPVGLYGCIIAGLINGLGSILYYTALSRISAGIGQLLYSFYPLFVALWLLLDRQTLNRMTIFRLGLSIPGVILLLSTGTHKIDLLGAVLMIGSAVLYALHLIINQRVLYEVPAPTVTFYTLLSMALTVDLAFVLFKPDFPALQTPWWPIIGMGILTFISRLTLFYGVKNLGGLQTALLGLGELLVTVALSWLWLGEQMSPWQWAGTLMLCASLLLVGFDHYPPEKRRSTGWLAWLNPPGITGSEFPGHPLP</sequence>
<evidence type="ECO:0000256" key="1">
    <source>
        <dbReference type="ARBA" id="ARBA00004651"/>
    </source>
</evidence>
<feature type="transmembrane region" description="Helical" evidence="7">
    <location>
        <begin position="37"/>
        <end position="58"/>
    </location>
</feature>
<feature type="transmembrane region" description="Helical" evidence="7">
    <location>
        <begin position="241"/>
        <end position="260"/>
    </location>
</feature>
<dbReference type="OrthoDB" id="6119273at2"/>
<evidence type="ECO:0000313" key="10">
    <source>
        <dbReference type="Proteomes" id="UP000055060"/>
    </source>
</evidence>
<keyword evidence="6 7" id="KW-0472">Membrane</keyword>
<dbReference type="Pfam" id="PF00892">
    <property type="entry name" value="EamA"/>
    <property type="match status" value="2"/>
</dbReference>
<dbReference type="InterPro" id="IPR050638">
    <property type="entry name" value="AA-Vitamin_Transporters"/>
</dbReference>
<dbReference type="InterPro" id="IPR000620">
    <property type="entry name" value="EamA_dom"/>
</dbReference>
<protein>
    <submittedName>
        <fullName evidence="9">Permease of the drug/metabolite transporter (DMT) superfamily</fullName>
    </submittedName>
</protein>
<feature type="transmembrane region" description="Helical" evidence="7">
    <location>
        <begin position="150"/>
        <end position="169"/>
    </location>
</feature>
<dbReference type="EMBL" id="DF967972">
    <property type="protein sequence ID" value="GAP14912.1"/>
    <property type="molecule type" value="Genomic_DNA"/>
</dbReference>
<feature type="transmembrane region" description="Helical" evidence="7">
    <location>
        <begin position="126"/>
        <end position="144"/>
    </location>
</feature>
<dbReference type="PANTHER" id="PTHR32322">
    <property type="entry name" value="INNER MEMBRANE TRANSPORTER"/>
    <property type="match status" value="1"/>
</dbReference>
<evidence type="ECO:0000256" key="3">
    <source>
        <dbReference type="ARBA" id="ARBA00022475"/>
    </source>
</evidence>
<keyword evidence="4 7" id="KW-0812">Transmembrane</keyword>
<feature type="transmembrane region" description="Helical" evidence="7">
    <location>
        <begin position="212"/>
        <end position="229"/>
    </location>
</feature>
<reference evidence="9" key="1">
    <citation type="submission" date="2015-07" db="EMBL/GenBank/DDBJ databases">
        <title>Draft Genome Sequences of Anaerolinea thermolimosa IMO-1, Bellilinea caldifistulae GOMI-1, Leptolinea tardivitalis YMTK-2, Levilinea saccharolytica KIBI-1,Longilinea arvoryzae KOME-1, Previously Described as Members of the Anaerolineaceae (Chloroflexi).</title>
        <authorList>
            <person name="Sekiguchi Y."/>
            <person name="Ohashi A."/>
            <person name="Matsuura N."/>
            <person name="Tourlousse M.D."/>
        </authorList>
    </citation>
    <scope>NUCLEOTIDE SEQUENCE [LARGE SCALE GENOMIC DNA]</scope>
    <source>
        <strain evidence="9">KOME-1</strain>
    </source>
</reference>
<dbReference type="GO" id="GO:0005886">
    <property type="term" value="C:plasma membrane"/>
    <property type="evidence" value="ECO:0007669"/>
    <property type="project" value="UniProtKB-SubCell"/>
</dbReference>
<evidence type="ECO:0000256" key="5">
    <source>
        <dbReference type="ARBA" id="ARBA00022989"/>
    </source>
</evidence>
<accession>A0A0S7BID0</accession>
<feature type="transmembrane region" description="Helical" evidence="7">
    <location>
        <begin position="266"/>
        <end position="284"/>
    </location>
</feature>
<dbReference type="AlphaFoldDB" id="A0A0S7BID0"/>
<evidence type="ECO:0000259" key="8">
    <source>
        <dbReference type="Pfam" id="PF00892"/>
    </source>
</evidence>
<dbReference type="InterPro" id="IPR037185">
    <property type="entry name" value="EmrE-like"/>
</dbReference>
<feature type="transmembrane region" description="Helical" evidence="7">
    <location>
        <begin position="95"/>
        <end position="117"/>
    </location>
</feature>
<feature type="transmembrane region" description="Helical" evidence="7">
    <location>
        <begin position="65"/>
        <end position="89"/>
    </location>
</feature>
<dbReference type="RefSeq" id="WP_075074132.1">
    <property type="nucleotide sequence ID" value="NZ_DF967972.1"/>
</dbReference>
<evidence type="ECO:0000256" key="7">
    <source>
        <dbReference type="SAM" id="Phobius"/>
    </source>
</evidence>
<keyword evidence="10" id="KW-1185">Reference proteome</keyword>
<evidence type="ECO:0000256" key="4">
    <source>
        <dbReference type="ARBA" id="ARBA00022692"/>
    </source>
</evidence>
<proteinExistence type="inferred from homology"/>
<name>A0A0S7BID0_9CHLR</name>
<keyword evidence="5 7" id="KW-1133">Transmembrane helix</keyword>
<organism evidence="9">
    <name type="scientific">Longilinea arvoryzae</name>
    <dbReference type="NCBI Taxonomy" id="360412"/>
    <lineage>
        <taxon>Bacteria</taxon>
        <taxon>Bacillati</taxon>
        <taxon>Chloroflexota</taxon>
        <taxon>Anaerolineae</taxon>
        <taxon>Anaerolineales</taxon>
        <taxon>Anaerolineaceae</taxon>
        <taxon>Longilinea</taxon>
    </lineage>
</organism>